<dbReference type="InterPro" id="IPR051340">
    <property type="entry name" value="Haloalkane_dehalogenase"/>
</dbReference>
<evidence type="ECO:0000313" key="4">
    <source>
        <dbReference type="EMBL" id="CAJ87733.1"/>
    </source>
</evidence>
<feature type="domain" description="AB hydrolase-1" evidence="2">
    <location>
        <begin position="60"/>
        <end position="300"/>
    </location>
</feature>
<evidence type="ECO:0000259" key="2">
    <source>
        <dbReference type="Pfam" id="PF00561"/>
    </source>
</evidence>
<dbReference type="PRINTS" id="PR00111">
    <property type="entry name" value="ABHYDROLASE"/>
</dbReference>
<evidence type="ECO:0000313" key="3">
    <source>
        <dbReference type="EMBL" id="CAI78226.1"/>
    </source>
</evidence>
<dbReference type="SUPFAM" id="SSF53474">
    <property type="entry name" value="alpha/beta-Hydrolases"/>
    <property type="match status" value="1"/>
</dbReference>
<protein>
    <submittedName>
        <fullName evidence="3">Putative hydrolase</fullName>
    </submittedName>
</protein>
<dbReference type="EMBL" id="AM238663">
    <property type="protein sequence ID" value="CAJ89011.1"/>
    <property type="molecule type" value="Genomic_DNA"/>
</dbReference>
<reference evidence="3" key="1">
    <citation type="journal article" date="2006" name="J. Bacteriol.">
        <title>Intraspecific variability of the terminal inverted repeats of the linear chromosome of Streptomyces ambofaciens.</title>
        <authorList>
            <person name="Choulet F."/>
            <person name="Gallois A."/>
            <person name="Aigle B."/>
            <person name="Mangenot S."/>
            <person name="Gerbaud C."/>
            <person name="Truong C."/>
            <person name="Francou F.X."/>
            <person name="Borges F."/>
            <person name="Fourrier C."/>
            <person name="Guerineau M."/>
            <person name="Decaris B."/>
            <person name="Barbe V."/>
            <person name="Pernodet J.L."/>
            <person name="Leblond P."/>
        </authorList>
    </citation>
    <scope>NUCLEOTIDE SEQUENCE</scope>
    <source>
        <strain evidence="3">ATCC 23877</strain>
    </source>
</reference>
<dbReference type="InterPro" id="IPR000073">
    <property type="entry name" value="AB_hydrolase_1"/>
</dbReference>
<dbReference type="PANTHER" id="PTHR42977">
    <property type="entry name" value="HYDROLASE-RELATED"/>
    <property type="match status" value="1"/>
</dbReference>
<organism evidence="3">
    <name type="scientific">Streptomyces ambofaciens (strain ATCC 23877 / 3486 / DSM 40053 / JCM 4204 / NBRC 12836 / NRRL B-2516)</name>
    <dbReference type="NCBI Taxonomy" id="278992"/>
    <lineage>
        <taxon>Bacteria</taxon>
        <taxon>Bacillati</taxon>
        <taxon>Actinomycetota</taxon>
        <taxon>Actinomycetes</taxon>
        <taxon>Kitasatosporales</taxon>
        <taxon>Streptomycetaceae</taxon>
        <taxon>Streptomyces</taxon>
    </lineage>
</organism>
<reference evidence="4" key="3">
    <citation type="journal article" date="2006" name="Mol. Biol. Evol.">
        <title>Evolution of the terminal regions of the Streptomyces linear chromosome.</title>
        <authorList>
            <person name="Choulet F."/>
            <person name="Aigle B."/>
            <person name="Gallois A."/>
            <person name="Mangenot S."/>
            <person name="Gerbaud C."/>
            <person name="Truong C."/>
            <person name="Francou F.X."/>
            <person name="Fourrier C."/>
            <person name="Guerineau M."/>
            <person name="Decaris B."/>
            <person name="Barbe V."/>
            <person name="Pernodet J.L."/>
            <person name="Leblond P."/>
        </authorList>
    </citation>
    <scope>NUCLEOTIDE SEQUENCE</scope>
    <source>
        <strain evidence="4">ATCC 23877</strain>
    </source>
</reference>
<reference evidence="4" key="2">
    <citation type="journal article" date="2006" name="Microbiology (Mosc.)">
        <title>Multiple biosynthetic and uptake systems mediate siderophore-dependent iron acquisition in Streptomyces coelicolor A3(2) and Streptomyces ambofaciens ATCC 23877.</title>
        <authorList>
            <person name="Barona-Gomez F."/>
            <person name="Lautru S."/>
            <person name="Francou F.X."/>
            <person name="Leblond P."/>
            <person name="Pernodet J.L."/>
            <person name="Challis G.L."/>
        </authorList>
    </citation>
    <scope>NUCLEOTIDE SEQUENCE</scope>
    <source>
        <strain evidence="4">ATCC 23877</strain>
    </source>
</reference>
<gene>
    <name evidence="3" type="ORF">SAMT0023</name>
    <name evidence="4" type="ORF">SAMT0024</name>
</gene>
<dbReference type="EMBL" id="AM238664">
    <property type="protein sequence ID" value="CAJ87733.1"/>
    <property type="molecule type" value="Genomic_DNA"/>
</dbReference>
<dbReference type="PANTHER" id="PTHR42977:SF3">
    <property type="entry name" value="AB HYDROLASE-1 DOMAIN-CONTAINING PROTEIN"/>
    <property type="match status" value="1"/>
</dbReference>
<keyword evidence="1 3" id="KW-0378">Hydrolase</keyword>
<dbReference type="Gene3D" id="3.40.50.1820">
    <property type="entry name" value="alpha/beta hydrolase"/>
    <property type="match status" value="1"/>
</dbReference>
<dbReference type="EMBL" id="AJ937741">
    <property type="protein sequence ID" value="CAI78226.1"/>
    <property type="molecule type" value="Genomic_DNA"/>
</dbReference>
<dbReference type="InterPro" id="IPR029058">
    <property type="entry name" value="AB_hydrolase_fold"/>
</dbReference>
<dbReference type="ESTHER" id="stram-q1rr62">
    <property type="family name" value="6_AlphaBeta_hydrolase"/>
</dbReference>
<dbReference type="AlphaFoldDB" id="Q1RR62"/>
<evidence type="ECO:0000256" key="1">
    <source>
        <dbReference type="ARBA" id="ARBA00022801"/>
    </source>
</evidence>
<dbReference type="Pfam" id="PF00561">
    <property type="entry name" value="Abhydrolase_1"/>
    <property type="match status" value="1"/>
</dbReference>
<proteinExistence type="predicted"/>
<name>Q1RR62_STRA7</name>
<dbReference type="EMBL" id="AJ937740">
    <property type="protein sequence ID" value="CAI77952.1"/>
    <property type="molecule type" value="Genomic_DNA"/>
</dbReference>
<accession>Q1RR62</accession>
<dbReference type="GO" id="GO:0004301">
    <property type="term" value="F:epoxide hydrolase activity"/>
    <property type="evidence" value="ECO:0007669"/>
    <property type="project" value="TreeGrafter"/>
</dbReference>
<sequence length="317" mass="35611">MQLILHPLINPLVWSCLTHPSPVKGLDVSVSVASTVHRHVEVDGVRVFYRESLPDRADAPVLLLLHGFPSGSHQFRRLIDVLGSRYRLIAPDYPGFGHTQVPDGFTYSFDRLADVTEGFVRQLGLDRFVMYVFDFGAPVGFRLAERSPEWIAGLVVQNGNAYEDGLSDAARGVLLADPQEPGTEAALGDLFTLPGTRYQYEAGVTDPELLTPDSWTLDQHFLDQPGRKEAQRALFFDYRTNIDSYGRWQAWLRRNMPPALITWGAHDPFFLAPGAHAYLRDLPDAEVHLLDTGHFALETHLPQIAPLIADFLDRTWK</sequence>